<evidence type="ECO:0000256" key="1">
    <source>
        <dbReference type="SAM" id="SignalP"/>
    </source>
</evidence>
<keyword evidence="1" id="KW-0732">Signal</keyword>
<evidence type="ECO:0000313" key="2">
    <source>
        <dbReference type="EMBL" id="SBS35627.1"/>
    </source>
</evidence>
<evidence type="ECO:0000313" key="3">
    <source>
        <dbReference type="Proteomes" id="UP000092627"/>
    </source>
</evidence>
<reference evidence="2 3" key="1">
    <citation type="submission" date="2016-06" db="EMBL/GenBank/DDBJ databases">
        <authorList>
            <person name="Kjaerup R.B."/>
            <person name="Dalgaard T.S."/>
            <person name="Juul-Madsen H.R."/>
        </authorList>
    </citation>
    <scope>NUCLEOTIDE SEQUENCE [LARGE SCALE GENOMIC DNA]</scope>
    <source>
        <strain evidence="2 3">CECT 5080</strain>
    </source>
</reference>
<dbReference type="Proteomes" id="UP000092627">
    <property type="component" value="Unassembled WGS sequence"/>
</dbReference>
<keyword evidence="3" id="KW-1185">Reference proteome</keyword>
<dbReference type="PROSITE" id="PS51257">
    <property type="entry name" value="PROKAR_LIPOPROTEIN"/>
    <property type="match status" value="1"/>
</dbReference>
<dbReference type="Pfam" id="PF05643">
    <property type="entry name" value="GNA1162-like"/>
    <property type="match status" value="1"/>
</dbReference>
<accession>A0A1A8TQC4</accession>
<keyword evidence="2" id="KW-0449">Lipoprotein</keyword>
<gene>
    <name evidence="2" type="ORF">MAQ5080_03226</name>
</gene>
<dbReference type="EMBL" id="FLOC01000023">
    <property type="protein sequence ID" value="SBS35627.1"/>
    <property type="molecule type" value="Genomic_DNA"/>
</dbReference>
<sequence length="216" mass="23811">MMKWLRKPWSLLALCLSFWLTGCATPPAYNYDALMAASPRSIVVIPPKNNSLEVHAPYIYLSTISRPLGNKGYYVFPVAVIDTFMKENGLPTPEEMNLVPLDKIHQHIGADAVLYTEILDWGQKYNIISSSTVVRVSMRLVDARTGTQLWDASISAVRSSDANSNNVIGSLLSAVASQIANSISDQTEEVSRMATNQAIYHPQKGLLEGPYALPKQ</sequence>
<organism evidence="2 3">
    <name type="scientific">Marinomonas aquimarina</name>
    <dbReference type="NCBI Taxonomy" id="295068"/>
    <lineage>
        <taxon>Bacteria</taxon>
        <taxon>Pseudomonadati</taxon>
        <taxon>Pseudomonadota</taxon>
        <taxon>Gammaproteobacteria</taxon>
        <taxon>Oceanospirillales</taxon>
        <taxon>Oceanospirillaceae</taxon>
        <taxon>Marinomonas</taxon>
    </lineage>
</organism>
<dbReference type="RefSeq" id="WP_231870865.1">
    <property type="nucleotide sequence ID" value="NZ_FLOC01000023.1"/>
</dbReference>
<feature type="signal peptide" evidence="1">
    <location>
        <begin position="1"/>
        <end position="24"/>
    </location>
</feature>
<proteinExistence type="predicted"/>
<feature type="chain" id="PRO_5008379213" evidence="1">
    <location>
        <begin position="25"/>
        <end position="216"/>
    </location>
</feature>
<name>A0A1A8TQC4_9GAMM</name>
<dbReference type="AlphaFoldDB" id="A0A1A8TQC4"/>
<dbReference type="Gene3D" id="3.40.50.10610">
    <property type="entry name" value="ABC-type transport auxiliary lipoprotein component"/>
    <property type="match status" value="1"/>
</dbReference>
<dbReference type="STRING" id="295068.MAQ5080_03226"/>
<dbReference type="InterPro" id="IPR008517">
    <property type="entry name" value="GNA1162-like"/>
</dbReference>
<protein>
    <submittedName>
        <fullName evidence="2">Putative lipoprotein/NMB1162</fullName>
    </submittedName>
</protein>